<dbReference type="Pfam" id="PF00291">
    <property type="entry name" value="PALP"/>
    <property type="match status" value="1"/>
</dbReference>
<proteinExistence type="predicted"/>
<evidence type="ECO:0000256" key="6">
    <source>
        <dbReference type="ARBA" id="ARBA00022898"/>
    </source>
</evidence>
<comment type="catalytic activity">
    <reaction evidence="9">
        <text>(1S,2R)-1-C-(indol-3-yl)glycerol 3-phosphate + L-serine = D-glyceraldehyde 3-phosphate + L-tryptophan + H2O</text>
        <dbReference type="Rhea" id="RHEA:10532"/>
        <dbReference type="ChEBI" id="CHEBI:15377"/>
        <dbReference type="ChEBI" id="CHEBI:33384"/>
        <dbReference type="ChEBI" id="CHEBI:57912"/>
        <dbReference type="ChEBI" id="CHEBI:58866"/>
        <dbReference type="ChEBI" id="CHEBI:59776"/>
        <dbReference type="EC" id="4.2.1.20"/>
    </reaction>
</comment>
<keyword evidence="7" id="KW-0057">Aromatic amino acid biosynthesis</keyword>
<organism evidence="11 12">
    <name type="scientific">Gossypium raimondii</name>
    <name type="common">Peruvian cotton</name>
    <name type="synonym">Gossypium klotzschianum subsp. raimondii</name>
    <dbReference type="NCBI Taxonomy" id="29730"/>
    <lineage>
        <taxon>Eukaryota</taxon>
        <taxon>Viridiplantae</taxon>
        <taxon>Streptophyta</taxon>
        <taxon>Embryophyta</taxon>
        <taxon>Tracheophyta</taxon>
        <taxon>Spermatophyta</taxon>
        <taxon>Magnoliopsida</taxon>
        <taxon>eudicotyledons</taxon>
        <taxon>Gunneridae</taxon>
        <taxon>Pentapetalae</taxon>
        <taxon>rosids</taxon>
        <taxon>malvids</taxon>
        <taxon>Malvales</taxon>
        <taxon>Malvaceae</taxon>
        <taxon>Malvoideae</taxon>
        <taxon>Gossypium</taxon>
    </lineage>
</organism>
<dbReference type="EMBL" id="CM001749">
    <property type="protein sequence ID" value="KJB67154.1"/>
    <property type="molecule type" value="Genomic_DNA"/>
</dbReference>
<evidence type="ECO:0000313" key="11">
    <source>
        <dbReference type="EMBL" id="KJB67154.1"/>
    </source>
</evidence>
<dbReference type="PANTHER" id="PTHR48077:SF4">
    <property type="entry name" value="TRYPTOPHAN SYNTHASE"/>
    <property type="match status" value="1"/>
</dbReference>
<protein>
    <recommendedName>
        <fullName evidence="3">tryptophan synthase</fullName>
        <ecNumber evidence="3">4.2.1.20</ecNumber>
    </recommendedName>
</protein>
<dbReference type="GO" id="GO:0005737">
    <property type="term" value="C:cytoplasm"/>
    <property type="evidence" value="ECO:0007669"/>
    <property type="project" value="TreeGrafter"/>
</dbReference>
<dbReference type="EC" id="4.2.1.20" evidence="3"/>
<dbReference type="AlphaFoldDB" id="A0A0D2UEE3"/>
<dbReference type="InterPro" id="IPR001926">
    <property type="entry name" value="TrpB-like_PALP"/>
</dbReference>
<keyword evidence="4" id="KW-0028">Amino-acid biosynthesis</keyword>
<dbReference type="PANTHER" id="PTHR48077">
    <property type="entry name" value="TRYPTOPHAN SYNTHASE-RELATED"/>
    <property type="match status" value="1"/>
</dbReference>
<evidence type="ECO:0000256" key="2">
    <source>
        <dbReference type="ARBA" id="ARBA00004733"/>
    </source>
</evidence>
<evidence type="ECO:0000313" key="12">
    <source>
        <dbReference type="Proteomes" id="UP000032304"/>
    </source>
</evidence>
<feature type="domain" description="Tryptophan synthase beta chain-like PALP" evidence="10">
    <location>
        <begin position="35"/>
        <end position="311"/>
    </location>
</feature>
<evidence type="ECO:0000256" key="9">
    <source>
        <dbReference type="ARBA" id="ARBA00049047"/>
    </source>
</evidence>
<dbReference type="Gene3D" id="3.40.50.1100">
    <property type="match status" value="3"/>
</dbReference>
<dbReference type="eggNOG" id="KOG1395">
    <property type="taxonomic scope" value="Eukaryota"/>
</dbReference>
<keyword evidence="12" id="KW-1185">Reference proteome</keyword>
<evidence type="ECO:0000256" key="5">
    <source>
        <dbReference type="ARBA" id="ARBA00022822"/>
    </source>
</evidence>
<dbReference type="InterPro" id="IPR023026">
    <property type="entry name" value="Trp_synth_beta/beta-like"/>
</dbReference>
<dbReference type="STRING" id="29730.A0A0D2UEE3"/>
<keyword evidence="5" id="KW-0822">Tryptophan biosynthesis</keyword>
<keyword evidence="6" id="KW-0663">Pyridoxal phosphate</keyword>
<keyword evidence="8" id="KW-0456">Lyase</keyword>
<dbReference type="Proteomes" id="UP000032304">
    <property type="component" value="Chromosome 10"/>
</dbReference>
<evidence type="ECO:0000256" key="4">
    <source>
        <dbReference type="ARBA" id="ARBA00022605"/>
    </source>
</evidence>
<comment type="pathway">
    <text evidence="2">Amino-acid biosynthesis; L-tryptophan biosynthesis; L-tryptophan from chorismate: step 5/5.</text>
</comment>
<dbReference type="Gramene" id="KJB67154">
    <property type="protein sequence ID" value="KJB67154"/>
    <property type="gene ID" value="B456_010G178000"/>
</dbReference>
<comment type="cofactor">
    <cofactor evidence="1">
        <name>pyridoxal 5'-phosphate</name>
        <dbReference type="ChEBI" id="CHEBI:597326"/>
    </cofactor>
</comment>
<evidence type="ECO:0000256" key="7">
    <source>
        <dbReference type="ARBA" id="ARBA00023141"/>
    </source>
</evidence>
<reference evidence="11 12" key="1">
    <citation type="journal article" date="2012" name="Nature">
        <title>Repeated polyploidization of Gossypium genomes and the evolution of spinnable cotton fibres.</title>
        <authorList>
            <person name="Paterson A.H."/>
            <person name="Wendel J.F."/>
            <person name="Gundlach H."/>
            <person name="Guo H."/>
            <person name="Jenkins J."/>
            <person name="Jin D."/>
            <person name="Llewellyn D."/>
            <person name="Showmaker K.C."/>
            <person name="Shu S."/>
            <person name="Udall J."/>
            <person name="Yoo M.J."/>
            <person name="Byers R."/>
            <person name="Chen W."/>
            <person name="Doron-Faigenboim A."/>
            <person name="Duke M.V."/>
            <person name="Gong L."/>
            <person name="Grimwood J."/>
            <person name="Grover C."/>
            <person name="Grupp K."/>
            <person name="Hu G."/>
            <person name="Lee T.H."/>
            <person name="Li J."/>
            <person name="Lin L."/>
            <person name="Liu T."/>
            <person name="Marler B.S."/>
            <person name="Page J.T."/>
            <person name="Roberts A.W."/>
            <person name="Romanel E."/>
            <person name="Sanders W.S."/>
            <person name="Szadkowski E."/>
            <person name="Tan X."/>
            <person name="Tang H."/>
            <person name="Xu C."/>
            <person name="Wang J."/>
            <person name="Wang Z."/>
            <person name="Zhang D."/>
            <person name="Zhang L."/>
            <person name="Ashrafi H."/>
            <person name="Bedon F."/>
            <person name="Bowers J.E."/>
            <person name="Brubaker C.L."/>
            <person name="Chee P.W."/>
            <person name="Das S."/>
            <person name="Gingle A.R."/>
            <person name="Haigler C.H."/>
            <person name="Harker D."/>
            <person name="Hoffmann L.V."/>
            <person name="Hovav R."/>
            <person name="Jones D.C."/>
            <person name="Lemke C."/>
            <person name="Mansoor S."/>
            <person name="ur Rahman M."/>
            <person name="Rainville L.N."/>
            <person name="Rambani A."/>
            <person name="Reddy U.K."/>
            <person name="Rong J.K."/>
            <person name="Saranga Y."/>
            <person name="Scheffler B.E."/>
            <person name="Scheffler J.A."/>
            <person name="Stelly D.M."/>
            <person name="Triplett B.A."/>
            <person name="Van Deynze A."/>
            <person name="Vaslin M.F."/>
            <person name="Waghmare V.N."/>
            <person name="Walford S.A."/>
            <person name="Wright R.J."/>
            <person name="Zaki E.A."/>
            <person name="Zhang T."/>
            <person name="Dennis E.S."/>
            <person name="Mayer K.F."/>
            <person name="Peterson D.G."/>
            <person name="Rokhsar D.S."/>
            <person name="Wang X."/>
            <person name="Schmutz J."/>
        </authorList>
    </citation>
    <scope>NUCLEOTIDE SEQUENCE [LARGE SCALE GENOMIC DNA]</scope>
</reference>
<sequence>MGYFFEELTTALRDYVRRETLLYFAQWLTYHYKNSKGEGPEIYLKREDPNHGSTYKINNAIAQAMIAKWMGWNSILAGTRAVQHEVVIATTFVKLSLDCTIFMQSTDMEKQASNVLLMKHLRAEVESIDGTFKDGSSEAIRALMGNLETKYYLAEKTVGLHPCPSMGGRLDILVACIGSGSNALGLFHEFINDEDVRLIGVEAAGFELNNVGVYHGVMSYLLQDEEGQILGPHSIGVGLKYPGVGPNVRFLKEIGRAEFHTTTSEEAVATYRQLCQLEGIFQALEASHALAFLEKLCPTLPNGTKVVVNLSSRRDKDATIVFQYQPDQLID</sequence>
<evidence type="ECO:0000256" key="1">
    <source>
        <dbReference type="ARBA" id="ARBA00001933"/>
    </source>
</evidence>
<dbReference type="SUPFAM" id="SSF53686">
    <property type="entry name" value="Tryptophan synthase beta subunit-like PLP-dependent enzymes"/>
    <property type="match status" value="1"/>
</dbReference>
<dbReference type="OMA" id="GDELHCA"/>
<dbReference type="PIRSF" id="PIRSF001413">
    <property type="entry name" value="Trp_syn_beta"/>
    <property type="match status" value="1"/>
</dbReference>
<accession>A0A0D2UEE3</accession>
<name>A0A0D2UEE3_GOSRA</name>
<gene>
    <name evidence="11" type="ORF">B456_010G178000</name>
</gene>
<evidence type="ECO:0000256" key="8">
    <source>
        <dbReference type="ARBA" id="ARBA00023239"/>
    </source>
</evidence>
<evidence type="ECO:0000256" key="3">
    <source>
        <dbReference type="ARBA" id="ARBA00012043"/>
    </source>
</evidence>
<dbReference type="GO" id="GO:0004834">
    <property type="term" value="F:tryptophan synthase activity"/>
    <property type="evidence" value="ECO:0007669"/>
    <property type="project" value="UniProtKB-EC"/>
</dbReference>
<dbReference type="InterPro" id="IPR036052">
    <property type="entry name" value="TrpB-like_PALP_sf"/>
</dbReference>
<evidence type="ECO:0000259" key="10">
    <source>
        <dbReference type="Pfam" id="PF00291"/>
    </source>
</evidence>